<sequence length="121" mass="13249">MENTNNADRQAPDQTSGNSLKGLSPQHNNPPENDEGDDSVIYTGLGVNNHPDMLNPGDEEASDTLLFTDTATARHATDAVSNAEEPDEFPDDIADDDLSDDEIEEQITELAEEEEEGNERY</sequence>
<evidence type="ECO:0000313" key="3">
    <source>
        <dbReference type="Proteomes" id="UP000249016"/>
    </source>
</evidence>
<dbReference type="EMBL" id="QLII01000001">
    <property type="protein sequence ID" value="RAI75171.1"/>
    <property type="molecule type" value="Genomic_DNA"/>
</dbReference>
<proteinExistence type="predicted"/>
<reference evidence="2 3" key="1">
    <citation type="submission" date="2018-06" db="EMBL/GenBank/DDBJ databases">
        <title>Spirosoma sp. HMF3257 Genome sequencing and assembly.</title>
        <authorList>
            <person name="Kang H."/>
            <person name="Cha I."/>
            <person name="Kim H."/>
            <person name="Kang J."/>
            <person name="Joh K."/>
        </authorList>
    </citation>
    <scope>NUCLEOTIDE SEQUENCE [LARGE SCALE GENOMIC DNA]</scope>
    <source>
        <strain evidence="2 3">HMF3257</strain>
    </source>
</reference>
<dbReference type="Proteomes" id="UP000249016">
    <property type="component" value="Unassembled WGS sequence"/>
</dbReference>
<feature type="compositionally biased region" description="Acidic residues" evidence="1">
    <location>
        <begin position="84"/>
        <end position="98"/>
    </location>
</feature>
<keyword evidence="3" id="KW-1185">Reference proteome</keyword>
<comment type="caution">
    <text evidence="2">The sequence shown here is derived from an EMBL/GenBank/DDBJ whole genome shotgun (WGS) entry which is preliminary data.</text>
</comment>
<gene>
    <name evidence="2" type="ORF">HMF3257_14970</name>
</gene>
<feature type="compositionally biased region" description="Polar residues" evidence="1">
    <location>
        <begin position="1"/>
        <end position="31"/>
    </location>
</feature>
<dbReference type="OrthoDB" id="960486at2"/>
<protein>
    <submittedName>
        <fullName evidence="2">Uncharacterized protein</fullName>
    </submittedName>
</protein>
<feature type="region of interest" description="Disordered" evidence="1">
    <location>
        <begin position="1"/>
        <end position="61"/>
    </location>
</feature>
<dbReference type="AlphaFoldDB" id="A0A327NIH7"/>
<evidence type="ECO:0000313" key="2">
    <source>
        <dbReference type="EMBL" id="RAI75171.1"/>
    </source>
</evidence>
<name>A0A327NIH7_9BACT</name>
<evidence type="ECO:0000256" key="1">
    <source>
        <dbReference type="SAM" id="MobiDB-lite"/>
    </source>
</evidence>
<feature type="region of interest" description="Disordered" evidence="1">
    <location>
        <begin position="76"/>
        <end position="98"/>
    </location>
</feature>
<organism evidence="2 3">
    <name type="scientific">Spirosoma telluris</name>
    <dbReference type="NCBI Taxonomy" id="2183553"/>
    <lineage>
        <taxon>Bacteria</taxon>
        <taxon>Pseudomonadati</taxon>
        <taxon>Bacteroidota</taxon>
        <taxon>Cytophagia</taxon>
        <taxon>Cytophagales</taxon>
        <taxon>Cytophagaceae</taxon>
        <taxon>Spirosoma</taxon>
    </lineage>
</organism>
<dbReference type="RefSeq" id="WP_111343297.1">
    <property type="nucleotide sequence ID" value="NZ_QLII01000001.1"/>
</dbReference>
<accession>A0A327NIH7</accession>